<feature type="compositionally biased region" description="Basic residues" evidence="1">
    <location>
        <begin position="67"/>
        <end position="77"/>
    </location>
</feature>
<reference evidence="2" key="1">
    <citation type="submission" date="2020-04" db="EMBL/GenBank/DDBJ databases">
        <title>Global-level population genomics supports evidence of horizontal gene transfer on evolution of Rhizobia in Lentils.</title>
        <authorList>
            <person name="Gai Y."/>
            <person name="Cook D."/>
            <person name="Riely B."/>
        </authorList>
    </citation>
    <scope>NUCLEOTIDE SEQUENCE</scope>
    <source>
        <strain evidence="2">TLR9</strain>
    </source>
</reference>
<feature type="region of interest" description="Disordered" evidence="1">
    <location>
        <begin position="44"/>
        <end position="89"/>
    </location>
</feature>
<accession>A0AB35FLP5</accession>
<dbReference type="RefSeq" id="WP_221979918.1">
    <property type="nucleotide sequence ID" value="NZ_JAAXQQ010000011.1"/>
</dbReference>
<protein>
    <submittedName>
        <fullName evidence="2">Uncharacterized protein</fullName>
    </submittedName>
</protein>
<organism evidence="2 3">
    <name type="scientific">Rhizobium laguerreae</name>
    <dbReference type="NCBI Taxonomy" id="1076926"/>
    <lineage>
        <taxon>Bacteria</taxon>
        <taxon>Pseudomonadati</taxon>
        <taxon>Pseudomonadota</taxon>
        <taxon>Alphaproteobacteria</taxon>
        <taxon>Hyphomicrobiales</taxon>
        <taxon>Rhizobiaceae</taxon>
        <taxon>Rhizobium/Agrobacterium group</taxon>
        <taxon>Rhizobium</taxon>
    </lineage>
</organism>
<dbReference type="EMBL" id="JAAXQQ010000011">
    <property type="protein sequence ID" value="MBY3067445.1"/>
    <property type="molecule type" value="Genomic_DNA"/>
</dbReference>
<evidence type="ECO:0000256" key="1">
    <source>
        <dbReference type="SAM" id="MobiDB-lite"/>
    </source>
</evidence>
<name>A0AB35FLP5_9HYPH</name>
<comment type="caution">
    <text evidence="2">The sequence shown here is derived from an EMBL/GenBank/DDBJ whole genome shotgun (WGS) entry which is preliminary data.</text>
</comment>
<evidence type="ECO:0000313" key="2">
    <source>
        <dbReference type="EMBL" id="MBY3067445.1"/>
    </source>
</evidence>
<dbReference type="Proteomes" id="UP000758022">
    <property type="component" value="Unassembled WGS sequence"/>
</dbReference>
<proteinExistence type="predicted"/>
<sequence>MTKILNVTRNDDGQFEITDQRGTVVEGPFDTNASAWSALDRIDHETMPGRPRSNKKVLWGKPEKPAKRNGKKAGRRQAAKDEDRMKVNAAKAPGWVRSVAAAKFDPAGERKFRDYKLGTFGAASEVKRIDPGTYLAEKAASAGKDKR</sequence>
<gene>
    <name evidence="2" type="ORF">HFO74_29180</name>
</gene>
<evidence type="ECO:0000313" key="3">
    <source>
        <dbReference type="Proteomes" id="UP000758022"/>
    </source>
</evidence>
<dbReference type="AlphaFoldDB" id="A0AB35FLP5"/>